<keyword evidence="2" id="KW-1185">Reference proteome</keyword>
<evidence type="ECO:0000313" key="3">
    <source>
        <dbReference type="WBParaSite" id="Hba_07709"/>
    </source>
</evidence>
<dbReference type="AlphaFoldDB" id="A0A1I7WRI2"/>
<organism evidence="2 3">
    <name type="scientific">Heterorhabditis bacteriophora</name>
    <name type="common">Entomopathogenic nematode worm</name>
    <dbReference type="NCBI Taxonomy" id="37862"/>
    <lineage>
        <taxon>Eukaryota</taxon>
        <taxon>Metazoa</taxon>
        <taxon>Ecdysozoa</taxon>
        <taxon>Nematoda</taxon>
        <taxon>Chromadorea</taxon>
        <taxon>Rhabditida</taxon>
        <taxon>Rhabditina</taxon>
        <taxon>Rhabditomorpha</taxon>
        <taxon>Strongyloidea</taxon>
        <taxon>Heterorhabditidae</taxon>
        <taxon>Heterorhabditis</taxon>
    </lineage>
</organism>
<evidence type="ECO:0000313" key="2">
    <source>
        <dbReference type="Proteomes" id="UP000095283"/>
    </source>
</evidence>
<dbReference type="WBParaSite" id="Hba_07709">
    <property type="protein sequence ID" value="Hba_07709"/>
    <property type="gene ID" value="Hba_07709"/>
</dbReference>
<feature type="chain" id="PRO_5009310762" evidence="1">
    <location>
        <begin position="20"/>
        <end position="241"/>
    </location>
</feature>
<protein>
    <submittedName>
        <fullName evidence="3">Uncharacterized protein</fullName>
    </submittedName>
</protein>
<sequence length="241" mass="27652">MHRIFFVLLSITLFNYVNGLSTKFVTAKNLEKIRLDKEGFEKAQLIHYNWYLHSIKAIMGQMGKDLLPSLSPSTHFFLLSTFNSFLHCLDVIVDKRDVVTAAKCLIEAKSKSLVLKSNEFLTQRIPLHGNLEMSTSGPRKENKFENPFVQEFRPVNATMQTIMWKNKIGKGRKIIKPEKNSIRHLITNKFSIKSHLLDKFKSYFKLLESTGMSKSDRESVLEMVMEVSGATQTIGDAIKTY</sequence>
<dbReference type="Proteomes" id="UP000095283">
    <property type="component" value="Unplaced"/>
</dbReference>
<keyword evidence="1" id="KW-0732">Signal</keyword>
<reference evidence="3" key="1">
    <citation type="submission" date="2016-11" db="UniProtKB">
        <authorList>
            <consortium name="WormBaseParasite"/>
        </authorList>
    </citation>
    <scope>IDENTIFICATION</scope>
</reference>
<evidence type="ECO:0000256" key="1">
    <source>
        <dbReference type="SAM" id="SignalP"/>
    </source>
</evidence>
<proteinExistence type="predicted"/>
<accession>A0A1I7WRI2</accession>
<feature type="signal peptide" evidence="1">
    <location>
        <begin position="1"/>
        <end position="19"/>
    </location>
</feature>
<name>A0A1I7WRI2_HETBA</name>